<name>A0A1X1A1F9_PSEPU</name>
<reference evidence="1 2" key="1">
    <citation type="submission" date="2017-04" db="EMBL/GenBank/DDBJ databases">
        <title>Presence of VIM-2 positive Pseudomonas species in chickens and their surrounding environment.</title>
        <authorList>
            <person name="Zhang R."/>
        </authorList>
    </citation>
    <scope>NUCLEOTIDE SEQUENCE [LARGE SCALE GENOMIC DNA]</scope>
    <source>
        <strain evidence="1 2">DZ-C18</strain>
    </source>
</reference>
<sequence length="157" mass="17654">MNATLNQEVTVDFDNFPNTHISVGEELDLGYFIVHHISSKTNAKIGVERANVQVPGMAEGQALILAKSQSGDTQETHIVMSYTVSSIRFALTELHFEATIGFYNGDVCLETRTLGSGRRRWIDFEAPEGEHLTRMEITVRDHTYIDFVTLNIRHDNA</sequence>
<protein>
    <submittedName>
        <fullName evidence="1">Uncharacterized protein</fullName>
    </submittedName>
</protein>
<dbReference type="AlphaFoldDB" id="A0A1X1A1F9"/>
<dbReference type="Proteomes" id="UP000193675">
    <property type="component" value="Unassembled WGS sequence"/>
</dbReference>
<gene>
    <name evidence="1" type="ORF">B7H17_07290</name>
</gene>
<organism evidence="1 2">
    <name type="scientific">Pseudomonas putida</name>
    <name type="common">Arthrobacter siderocapsulatus</name>
    <dbReference type="NCBI Taxonomy" id="303"/>
    <lineage>
        <taxon>Bacteria</taxon>
        <taxon>Pseudomonadati</taxon>
        <taxon>Pseudomonadota</taxon>
        <taxon>Gammaproteobacteria</taxon>
        <taxon>Pseudomonadales</taxon>
        <taxon>Pseudomonadaceae</taxon>
        <taxon>Pseudomonas</taxon>
    </lineage>
</organism>
<proteinExistence type="predicted"/>
<dbReference type="EMBL" id="NBWC01000009">
    <property type="protein sequence ID" value="ORL65682.1"/>
    <property type="molecule type" value="Genomic_DNA"/>
</dbReference>
<evidence type="ECO:0000313" key="2">
    <source>
        <dbReference type="Proteomes" id="UP000193675"/>
    </source>
</evidence>
<comment type="caution">
    <text evidence="1">The sequence shown here is derived from an EMBL/GenBank/DDBJ whole genome shotgun (WGS) entry which is preliminary data.</text>
</comment>
<dbReference type="RefSeq" id="WP_084855226.1">
    <property type="nucleotide sequence ID" value="NZ_JAOTEI010000139.1"/>
</dbReference>
<accession>A0A1X1A1F9</accession>
<dbReference type="OrthoDB" id="7017389at2"/>
<evidence type="ECO:0000313" key="1">
    <source>
        <dbReference type="EMBL" id="ORL65682.1"/>
    </source>
</evidence>